<evidence type="ECO:0000256" key="1">
    <source>
        <dbReference type="SAM" id="MobiDB-lite"/>
    </source>
</evidence>
<feature type="compositionally biased region" description="Basic and acidic residues" evidence="1">
    <location>
        <begin position="1"/>
        <end position="23"/>
    </location>
</feature>
<dbReference type="OrthoDB" id="9831433at2"/>
<feature type="transmembrane region" description="Helical" evidence="2">
    <location>
        <begin position="60"/>
        <end position="80"/>
    </location>
</feature>
<organism evidence="3 4">
    <name type="scientific">Aquisphaera giovannonii</name>
    <dbReference type="NCBI Taxonomy" id="406548"/>
    <lineage>
        <taxon>Bacteria</taxon>
        <taxon>Pseudomonadati</taxon>
        <taxon>Planctomycetota</taxon>
        <taxon>Planctomycetia</taxon>
        <taxon>Isosphaerales</taxon>
        <taxon>Isosphaeraceae</taxon>
        <taxon>Aquisphaera</taxon>
    </lineage>
</organism>
<sequence length="311" mass="33766">MRADDRPGGRPRRREDLEGRLKALDAGPVPDGLLDRCLETLDGPGSPETLELPGRRRTAWVSPLAAAAAILVLIGGVAMLSRPGAAAAAEFLQAARAGWSEVPACHRVMTMGGPDHPRIVETWFARGKGGRQEIRVGGELTGVAVSNGRWEYRWDIPGKLVAVWSGSLVNQRGAFSSAGLIEDSESLVRWAEDHRADIRVEADTLGGRKLRKVTLRWPGPEGQPGGQSDTVWFDHESLRPVRQVSHTFDGRAIEVTLDYPAPESLPADLFSFSMPRDVTLEVNDPDLGRQLYSDPLSPVPGPATPAGRERK</sequence>
<keyword evidence="2" id="KW-0472">Membrane</keyword>
<feature type="region of interest" description="Disordered" evidence="1">
    <location>
        <begin position="284"/>
        <end position="311"/>
    </location>
</feature>
<reference evidence="3 4" key="1">
    <citation type="submission" date="2019-08" db="EMBL/GenBank/DDBJ databases">
        <title>Deep-cultivation of Planctomycetes and their phenomic and genomic characterization uncovers novel biology.</title>
        <authorList>
            <person name="Wiegand S."/>
            <person name="Jogler M."/>
            <person name="Boedeker C."/>
            <person name="Pinto D."/>
            <person name="Vollmers J."/>
            <person name="Rivas-Marin E."/>
            <person name="Kohn T."/>
            <person name="Peeters S.H."/>
            <person name="Heuer A."/>
            <person name="Rast P."/>
            <person name="Oberbeckmann S."/>
            <person name="Bunk B."/>
            <person name="Jeske O."/>
            <person name="Meyerdierks A."/>
            <person name="Storesund J.E."/>
            <person name="Kallscheuer N."/>
            <person name="Luecker S."/>
            <person name="Lage O.M."/>
            <person name="Pohl T."/>
            <person name="Merkel B.J."/>
            <person name="Hornburger P."/>
            <person name="Mueller R.-W."/>
            <person name="Bruemmer F."/>
            <person name="Labrenz M."/>
            <person name="Spormann A.M."/>
            <person name="Op den Camp H."/>
            <person name="Overmann J."/>
            <person name="Amann R."/>
            <person name="Jetten M.S.M."/>
            <person name="Mascher T."/>
            <person name="Medema M.H."/>
            <person name="Devos D.P."/>
            <person name="Kaster A.-K."/>
            <person name="Ovreas L."/>
            <person name="Rohde M."/>
            <person name="Galperin M.Y."/>
            <person name="Jogler C."/>
        </authorList>
    </citation>
    <scope>NUCLEOTIDE SEQUENCE [LARGE SCALE GENOMIC DNA]</scope>
    <source>
        <strain evidence="3 4">OJF2</strain>
    </source>
</reference>
<dbReference type="EMBL" id="CP042997">
    <property type="protein sequence ID" value="QEH33465.1"/>
    <property type="molecule type" value="Genomic_DNA"/>
</dbReference>
<name>A0A5B9W0J5_9BACT</name>
<proteinExistence type="predicted"/>
<feature type="region of interest" description="Disordered" evidence="1">
    <location>
        <begin position="1"/>
        <end position="27"/>
    </location>
</feature>
<dbReference type="KEGG" id="agv:OJF2_19670"/>
<keyword evidence="2" id="KW-0812">Transmembrane</keyword>
<protein>
    <submittedName>
        <fullName evidence="3">Uncharacterized protein</fullName>
    </submittedName>
</protein>
<keyword evidence="4" id="KW-1185">Reference proteome</keyword>
<evidence type="ECO:0000313" key="4">
    <source>
        <dbReference type="Proteomes" id="UP000324233"/>
    </source>
</evidence>
<accession>A0A5B9W0J5</accession>
<evidence type="ECO:0000313" key="3">
    <source>
        <dbReference type="EMBL" id="QEH33465.1"/>
    </source>
</evidence>
<keyword evidence="2" id="KW-1133">Transmembrane helix</keyword>
<dbReference type="RefSeq" id="WP_148593351.1">
    <property type="nucleotide sequence ID" value="NZ_CP042997.1"/>
</dbReference>
<gene>
    <name evidence="3" type="ORF">OJF2_19670</name>
</gene>
<dbReference type="Proteomes" id="UP000324233">
    <property type="component" value="Chromosome"/>
</dbReference>
<evidence type="ECO:0000256" key="2">
    <source>
        <dbReference type="SAM" id="Phobius"/>
    </source>
</evidence>
<dbReference type="AlphaFoldDB" id="A0A5B9W0J5"/>